<dbReference type="PANTHER" id="PTHR48086">
    <property type="entry name" value="SODIUM/PROLINE SYMPORTER-RELATED"/>
    <property type="match status" value="1"/>
</dbReference>
<dbReference type="InterPro" id="IPR001734">
    <property type="entry name" value="Na/solute_symporter"/>
</dbReference>
<evidence type="ECO:0000256" key="9">
    <source>
        <dbReference type="ARBA" id="ARBA00023201"/>
    </source>
</evidence>
<dbReference type="Proteomes" id="UP000254487">
    <property type="component" value="Unassembled WGS sequence"/>
</dbReference>
<evidence type="ECO:0000256" key="1">
    <source>
        <dbReference type="ARBA" id="ARBA00004141"/>
    </source>
</evidence>
<dbReference type="Pfam" id="PF00474">
    <property type="entry name" value="SSF"/>
    <property type="match status" value="1"/>
</dbReference>
<evidence type="ECO:0000256" key="11">
    <source>
        <dbReference type="SAM" id="Phobius"/>
    </source>
</evidence>
<dbReference type="PANTHER" id="PTHR48086:SF4">
    <property type="entry name" value="SODIUM_PANTOTHENATE SYMPORTER"/>
    <property type="match status" value="1"/>
</dbReference>
<organism evidence="12 13">
    <name type="scientific">Klebsiella pneumoniae subsp. ozaenae</name>
    <dbReference type="NCBI Taxonomy" id="574"/>
    <lineage>
        <taxon>Bacteria</taxon>
        <taxon>Pseudomonadati</taxon>
        <taxon>Pseudomonadota</taxon>
        <taxon>Gammaproteobacteria</taxon>
        <taxon>Enterobacterales</taxon>
        <taxon>Enterobacteriaceae</taxon>
        <taxon>Klebsiella/Raoultella group</taxon>
        <taxon>Klebsiella</taxon>
        <taxon>Klebsiella pneumoniae complex</taxon>
    </lineage>
</organism>
<name>A0A377Z0A2_KLEPO</name>
<comment type="similarity">
    <text evidence="2 10">Belongs to the sodium:solute symporter (SSF) (TC 2.A.21) family.</text>
</comment>
<accession>A0A377Z0A2</accession>
<dbReference type="GO" id="GO:0006814">
    <property type="term" value="P:sodium ion transport"/>
    <property type="evidence" value="ECO:0007669"/>
    <property type="project" value="UniProtKB-KW"/>
</dbReference>
<evidence type="ECO:0000256" key="8">
    <source>
        <dbReference type="ARBA" id="ARBA00023136"/>
    </source>
</evidence>
<keyword evidence="9" id="KW-0739">Sodium transport</keyword>
<keyword evidence="4 11" id="KW-0812">Transmembrane</keyword>
<evidence type="ECO:0000256" key="10">
    <source>
        <dbReference type="RuleBase" id="RU362091"/>
    </source>
</evidence>
<dbReference type="GO" id="GO:0015233">
    <property type="term" value="F:pantothenate transmembrane transporter activity"/>
    <property type="evidence" value="ECO:0007669"/>
    <property type="project" value="TreeGrafter"/>
</dbReference>
<keyword evidence="9" id="KW-0406">Ion transport</keyword>
<dbReference type="EMBL" id="UGLW01000003">
    <property type="protein sequence ID" value="STU55821.1"/>
    <property type="molecule type" value="Genomic_DNA"/>
</dbReference>
<keyword evidence="5" id="KW-0769">Symport</keyword>
<evidence type="ECO:0000256" key="7">
    <source>
        <dbReference type="ARBA" id="ARBA00023053"/>
    </source>
</evidence>
<dbReference type="AlphaFoldDB" id="A0A377Z0A2"/>
<evidence type="ECO:0000313" key="13">
    <source>
        <dbReference type="Proteomes" id="UP000254487"/>
    </source>
</evidence>
<dbReference type="GO" id="GO:0005886">
    <property type="term" value="C:plasma membrane"/>
    <property type="evidence" value="ECO:0007669"/>
    <property type="project" value="TreeGrafter"/>
</dbReference>
<comment type="subcellular location">
    <subcellularLocation>
        <location evidence="1">Membrane</location>
        <topology evidence="1">Multi-pass membrane protein</topology>
    </subcellularLocation>
</comment>
<evidence type="ECO:0000256" key="6">
    <source>
        <dbReference type="ARBA" id="ARBA00022989"/>
    </source>
</evidence>
<gene>
    <name evidence="12" type="primary">panF_2</name>
    <name evidence="12" type="ORF">NCTC10313_00879</name>
</gene>
<dbReference type="GO" id="GO:0015293">
    <property type="term" value="F:symporter activity"/>
    <property type="evidence" value="ECO:0007669"/>
    <property type="project" value="UniProtKB-KW"/>
</dbReference>
<dbReference type="InterPro" id="IPR050277">
    <property type="entry name" value="Sodium:Solute_Symporter"/>
</dbReference>
<evidence type="ECO:0000256" key="5">
    <source>
        <dbReference type="ARBA" id="ARBA00022847"/>
    </source>
</evidence>
<keyword evidence="3" id="KW-0813">Transport</keyword>
<reference evidence="12 13" key="1">
    <citation type="submission" date="2018-06" db="EMBL/GenBank/DDBJ databases">
        <authorList>
            <consortium name="Pathogen Informatics"/>
            <person name="Doyle S."/>
        </authorList>
    </citation>
    <scope>NUCLEOTIDE SEQUENCE [LARGE SCALE GENOMIC DNA]</scope>
    <source>
        <strain evidence="12 13">NCTC10313</strain>
    </source>
</reference>
<feature type="transmembrane region" description="Helical" evidence="11">
    <location>
        <begin position="46"/>
        <end position="70"/>
    </location>
</feature>
<evidence type="ECO:0000256" key="3">
    <source>
        <dbReference type="ARBA" id="ARBA00022448"/>
    </source>
</evidence>
<evidence type="ECO:0000256" key="4">
    <source>
        <dbReference type="ARBA" id="ARBA00022692"/>
    </source>
</evidence>
<proteinExistence type="inferred from homology"/>
<sequence>MLIGTIVLLVGVIHAAGGVGHAVETLQSIDVKLVSPQGAEDILSPTFMASFWVLVCFGVIGLPHTAVRCISYKDSKAVHRGIIIGTIVVAILMFWHASGWGIRPGGDPRFNRAGSGDPDADG</sequence>
<dbReference type="Gene3D" id="1.20.1730.10">
    <property type="entry name" value="Sodium/glucose cotransporter"/>
    <property type="match status" value="1"/>
</dbReference>
<keyword evidence="8 11" id="KW-0472">Membrane</keyword>
<keyword evidence="7" id="KW-0915">Sodium</keyword>
<evidence type="ECO:0000313" key="12">
    <source>
        <dbReference type="EMBL" id="STU55821.1"/>
    </source>
</evidence>
<dbReference type="InterPro" id="IPR038377">
    <property type="entry name" value="Na/Glc_symporter_sf"/>
</dbReference>
<keyword evidence="6 11" id="KW-1133">Transmembrane helix</keyword>
<protein>
    <submittedName>
        <fullName evidence="12">Sodium/panthothenate symporter</fullName>
    </submittedName>
</protein>
<evidence type="ECO:0000256" key="2">
    <source>
        <dbReference type="ARBA" id="ARBA00006434"/>
    </source>
</evidence>
<feature type="transmembrane region" description="Helical" evidence="11">
    <location>
        <begin position="82"/>
        <end position="102"/>
    </location>
</feature>